<dbReference type="RefSeq" id="WP_318841918.1">
    <property type="nucleotide sequence ID" value="NZ_CP162670.1"/>
</dbReference>
<dbReference type="AlphaFoldDB" id="A0AB39ITQ9"/>
<dbReference type="GeneID" id="302583981"/>
<proteinExistence type="predicted"/>
<reference evidence="1" key="1">
    <citation type="submission" date="2024-07" db="EMBL/GenBank/DDBJ databases">
        <authorList>
            <person name="Pedron J."/>
        </authorList>
    </citation>
    <scope>NUCLEOTIDE SEQUENCE</scope>
    <source>
        <strain evidence="1">A003-S1-M15</strain>
    </source>
</reference>
<accession>A0AB39ITQ9</accession>
<dbReference type="EMBL" id="CP162670">
    <property type="protein sequence ID" value="XDL24447.1"/>
    <property type="molecule type" value="Genomic_DNA"/>
</dbReference>
<organism evidence="1">
    <name type="scientific">Dickeya oryzae</name>
    <dbReference type="NCBI Taxonomy" id="1240404"/>
    <lineage>
        <taxon>Bacteria</taxon>
        <taxon>Pseudomonadati</taxon>
        <taxon>Pseudomonadota</taxon>
        <taxon>Gammaproteobacteria</taxon>
        <taxon>Enterobacterales</taxon>
        <taxon>Pectobacteriaceae</taxon>
        <taxon>Dickeya</taxon>
    </lineage>
</organism>
<evidence type="ECO:0000313" key="1">
    <source>
        <dbReference type="EMBL" id="XDL24447.1"/>
    </source>
</evidence>
<sequence length="202" mass="23552">MMSSLNIDWKPEFGNIYTWFGMDRSGLIAMMVNNCFGDLPRPLLFLDNTESILDGLSEFVWEESCIYDKYPNDKCGEFSVDLYSFWRNRDDLDVENIYMAMKDDLLISKNYSEANIPVNKGIFVYHAVEGTYEGEDYPVGYEGETIMGDYFRFLVPTIYASINDFPEALQRGIVVSDSIDFTNTRVIENKNINKYFTRMYKK</sequence>
<name>A0AB39ITQ9_9GAMM</name>
<gene>
    <name evidence="1" type="ORF">LF929_019890</name>
</gene>
<protein>
    <submittedName>
        <fullName evidence="1">Uncharacterized protein</fullName>
    </submittedName>
</protein>